<evidence type="ECO:0000313" key="4">
    <source>
        <dbReference type="Proteomes" id="UP000521872"/>
    </source>
</evidence>
<gene>
    <name evidence="3" type="ORF">D9613_011662</name>
</gene>
<evidence type="ECO:0000313" key="3">
    <source>
        <dbReference type="EMBL" id="KAF4618277.1"/>
    </source>
</evidence>
<comment type="caution">
    <text evidence="3">The sequence shown here is derived from an EMBL/GenBank/DDBJ whole genome shotgun (WGS) entry which is preliminary data.</text>
</comment>
<protein>
    <submittedName>
        <fullName evidence="3">Uncharacterized protein</fullName>
    </submittedName>
</protein>
<dbReference type="AlphaFoldDB" id="A0A8H4QXT5"/>
<evidence type="ECO:0000256" key="1">
    <source>
        <dbReference type="SAM" id="MobiDB-lite"/>
    </source>
</evidence>
<feature type="region of interest" description="Disordered" evidence="1">
    <location>
        <begin position="98"/>
        <end position="137"/>
    </location>
</feature>
<reference evidence="3 4" key="1">
    <citation type="submission" date="2019-12" db="EMBL/GenBank/DDBJ databases">
        <authorList>
            <person name="Floudas D."/>
            <person name="Bentzer J."/>
            <person name="Ahren D."/>
            <person name="Johansson T."/>
            <person name="Persson P."/>
            <person name="Tunlid A."/>
        </authorList>
    </citation>
    <scope>NUCLEOTIDE SEQUENCE [LARGE SCALE GENOMIC DNA]</scope>
    <source>
        <strain evidence="3 4">CBS 102.39</strain>
    </source>
</reference>
<dbReference type="EMBL" id="JAACJL010000018">
    <property type="protein sequence ID" value="KAF4618277.1"/>
    <property type="molecule type" value="Genomic_DNA"/>
</dbReference>
<feature type="compositionally biased region" description="Acidic residues" evidence="1">
    <location>
        <begin position="126"/>
        <end position="137"/>
    </location>
</feature>
<feature type="signal peptide" evidence="2">
    <location>
        <begin position="1"/>
        <end position="22"/>
    </location>
</feature>
<keyword evidence="4" id="KW-1185">Reference proteome</keyword>
<accession>A0A8H4QXT5</accession>
<organism evidence="3 4">
    <name type="scientific">Agrocybe pediades</name>
    <dbReference type="NCBI Taxonomy" id="84607"/>
    <lineage>
        <taxon>Eukaryota</taxon>
        <taxon>Fungi</taxon>
        <taxon>Dikarya</taxon>
        <taxon>Basidiomycota</taxon>
        <taxon>Agaricomycotina</taxon>
        <taxon>Agaricomycetes</taxon>
        <taxon>Agaricomycetidae</taxon>
        <taxon>Agaricales</taxon>
        <taxon>Agaricineae</taxon>
        <taxon>Strophariaceae</taxon>
        <taxon>Agrocybe</taxon>
    </lineage>
</organism>
<keyword evidence="2" id="KW-0732">Signal</keyword>
<evidence type="ECO:0000256" key="2">
    <source>
        <dbReference type="SAM" id="SignalP"/>
    </source>
</evidence>
<dbReference type="Proteomes" id="UP000521872">
    <property type="component" value="Unassembled WGS sequence"/>
</dbReference>
<feature type="chain" id="PRO_5034864277" evidence="2">
    <location>
        <begin position="23"/>
        <end position="164"/>
    </location>
</feature>
<name>A0A8H4QXT5_9AGAR</name>
<sequence length="164" mass="18405">MVKFSVAIFAVAAVVNVLPALAFEETLEYESSRSLDFLEENPVAARDLVEAVYGRELSDVELQEREPFLGLIFAAARIGAQIGTRVAGRVAGKVGSKLARKGAKKGAEHAHDHHERKKHRKRSLDEFEDEQDLMSRDDEMEGLLEIVEREHGMEEEVRAFDDLD</sequence>
<proteinExistence type="predicted"/>